<dbReference type="NCBIfam" id="TIGR01003">
    <property type="entry name" value="PTS_HPr_family"/>
    <property type="match status" value="1"/>
</dbReference>
<feature type="domain" description="HPr" evidence="4">
    <location>
        <begin position="1"/>
        <end position="84"/>
    </location>
</feature>
<dbReference type="Pfam" id="PF00381">
    <property type="entry name" value="PTS-HPr"/>
    <property type="match status" value="1"/>
</dbReference>
<keyword evidence="3" id="KW-0762">Sugar transport</keyword>
<dbReference type="PANTHER" id="PTHR33705">
    <property type="entry name" value="PHOSPHOCARRIER PROTEIN HPR"/>
    <property type="match status" value="1"/>
</dbReference>
<dbReference type="InterPro" id="IPR050399">
    <property type="entry name" value="HPr"/>
</dbReference>
<organism evidence="5">
    <name type="scientific">Buchnera aphidicola</name>
    <name type="common">Anoecia corni</name>
    <dbReference type="NCBI Taxonomy" id="2994477"/>
    <lineage>
        <taxon>Bacteria</taxon>
        <taxon>Pseudomonadati</taxon>
        <taxon>Pseudomonadota</taxon>
        <taxon>Gammaproteobacteria</taxon>
        <taxon>Enterobacterales</taxon>
        <taxon>Erwiniaceae</taxon>
        <taxon>Buchnera</taxon>
    </lineage>
</organism>
<evidence type="ECO:0000256" key="2">
    <source>
        <dbReference type="ARBA" id="ARBA00020422"/>
    </source>
</evidence>
<reference evidence="5" key="1">
    <citation type="submission" date="2024-06" db="EMBL/GenBank/DDBJ databases">
        <authorList>
            <person name="Manzano-Marin A."/>
            <person name="Manzano-Marin A."/>
            <person name="Alejandro Manzano Marin A."/>
        </authorList>
    </citation>
    <scope>NUCLEOTIDE SEQUENCE</scope>
    <source>
        <strain evidence="5">Ancorni-2928</strain>
    </source>
</reference>
<sequence>MFKEEVKIMNVNGLHIRPAAKLVKCANAFISDIFISLDGKSVNAKSLFRLQTLSLTYGSIITVTAKGKDSKEAVKKIKKLIESL</sequence>
<dbReference type="InterPro" id="IPR035895">
    <property type="entry name" value="HPr-like_sf"/>
</dbReference>
<keyword evidence="3" id="KW-0813">Transport</keyword>
<gene>
    <name evidence="5" type="primary">ptsH</name>
    <name evidence="5" type="ORF">BUANCORI2928_051</name>
</gene>
<dbReference type="PROSITE" id="PS51350">
    <property type="entry name" value="PTS_HPR_DOM"/>
    <property type="match status" value="1"/>
</dbReference>
<evidence type="ECO:0000313" key="5">
    <source>
        <dbReference type="EMBL" id="CAL4042162.1"/>
    </source>
</evidence>
<name>A0AAT9IFL6_9GAMM</name>
<dbReference type="RefSeq" id="WP_367681034.1">
    <property type="nucleotide sequence ID" value="NZ_OZ060371.1"/>
</dbReference>
<dbReference type="PANTHER" id="PTHR33705:SF1">
    <property type="entry name" value="PHOSPHOCARRIER PROTEIN HPR"/>
    <property type="match status" value="1"/>
</dbReference>
<dbReference type="AlphaFoldDB" id="A0AAT9IFL6"/>
<protein>
    <recommendedName>
        <fullName evidence="2">Phosphocarrier protein HPr</fullName>
    </recommendedName>
</protein>
<dbReference type="CDD" id="cd00367">
    <property type="entry name" value="PTS-HPr_like"/>
    <property type="match status" value="1"/>
</dbReference>
<evidence type="ECO:0000259" key="4">
    <source>
        <dbReference type="PROSITE" id="PS51350"/>
    </source>
</evidence>
<dbReference type="PRINTS" id="PR00107">
    <property type="entry name" value="PHOSPHOCPHPR"/>
</dbReference>
<dbReference type="EMBL" id="OZ060371">
    <property type="protein sequence ID" value="CAL4042162.1"/>
    <property type="molecule type" value="Genomic_DNA"/>
</dbReference>
<proteinExistence type="predicted"/>
<dbReference type="InterPro" id="IPR000032">
    <property type="entry name" value="HPr-like"/>
</dbReference>
<evidence type="ECO:0000256" key="3">
    <source>
        <dbReference type="ARBA" id="ARBA00022597"/>
    </source>
</evidence>
<evidence type="ECO:0000256" key="1">
    <source>
        <dbReference type="ARBA" id="ARBA00003681"/>
    </source>
</evidence>
<dbReference type="Gene3D" id="3.30.1340.10">
    <property type="entry name" value="HPr-like"/>
    <property type="match status" value="1"/>
</dbReference>
<accession>A0AAT9IFL6</accession>
<dbReference type="SUPFAM" id="SSF55594">
    <property type="entry name" value="HPr-like"/>
    <property type="match status" value="1"/>
</dbReference>
<comment type="function">
    <text evidence="1">General (non sugar-specific) component of the phosphoenolpyruvate-dependent sugar phosphotransferase system (sugar PTS). This major carbohydrate active-transport system catalyzes the phosphorylation of incoming sugar substrates concomitantly with their translocation across the cell membrane. The phosphoryl group from phosphoenolpyruvate (PEP) is transferred to the phosphoryl carrier protein HPr by enzyme I. Phospho-HPr then transfers it to the PTS EIIA domain.</text>
</comment>